<comment type="caution">
    <text evidence="1">The sequence shown here is derived from an EMBL/GenBank/DDBJ whole genome shotgun (WGS) entry which is preliminary data.</text>
</comment>
<organism evidence="1 2">
    <name type="scientific">Geobacillus kaustophilus</name>
    <dbReference type="NCBI Taxonomy" id="1462"/>
    <lineage>
        <taxon>Bacteria</taxon>
        <taxon>Bacillati</taxon>
        <taxon>Bacillota</taxon>
        <taxon>Bacilli</taxon>
        <taxon>Bacillales</taxon>
        <taxon>Anoxybacillaceae</taxon>
        <taxon>Geobacillus</taxon>
        <taxon>Geobacillus thermoleovorans group</taxon>
    </lineage>
</organism>
<accession>A0A0D8BXQ5</accession>
<dbReference type="Proteomes" id="UP000032522">
    <property type="component" value="Unassembled WGS sequence"/>
</dbReference>
<sequence>MKIQSRLWAAECWKKGANSCLFRSGRERKHSPPAERLSFSVPAHIMREDVNGKEEWNEWD</sequence>
<reference evidence="1 2" key="1">
    <citation type="submission" date="2015-01" db="EMBL/GenBank/DDBJ databases">
        <authorList>
            <person name="Filippidou S."/>
            <person name="Jeanneret N."/>
            <person name="Russel-Delif L."/>
            <person name="Junier T."/>
            <person name="Wunderlin T."/>
            <person name="Molina V."/>
            <person name="Johnson S.L."/>
            <person name="Davenport K.W."/>
            <person name="Chain P.S."/>
            <person name="Dorador C."/>
            <person name="Junier P."/>
        </authorList>
    </citation>
    <scope>NUCLEOTIDE SEQUENCE [LARGE SCALE GENOMIC DNA]</scope>
    <source>
        <strain evidence="1 2">Et7/4</strain>
    </source>
</reference>
<protein>
    <submittedName>
        <fullName evidence="1">Uncharacterized protein</fullName>
    </submittedName>
</protein>
<gene>
    <name evidence="1" type="ORF">LG52_3571</name>
</gene>
<evidence type="ECO:0000313" key="2">
    <source>
        <dbReference type="Proteomes" id="UP000032522"/>
    </source>
</evidence>
<dbReference type="PATRIC" id="fig|1462.6.peg.3930"/>
<dbReference type="EMBL" id="JYBP01000003">
    <property type="protein sequence ID" value="KJE28759.1"/>
    <property type="molecule type" value="Genomic_DNA"/>
</dbReference>
<proteinExistence type="predicted"/>
<dbReference type="AlphaFoldDB" id="A0A0D8BXQ5"/>
<evidence type="ECO:0000313" key="1">
    <source>
        <dbReference type="EMBL" id="KJE28759.1"/>
    </source>
</evidence>
<name>A0A0D8BXQ5_GEOKU</name>